<name>A0AAP0B2N4_9ASPA</name>
<protein>
    <submittedName>
        <fullName evidence="5">Ubiquitin-like-specific protease 1B</fullName>
    </submittedName>
</protein>
<reference evidence="5 6" key="1">
    <citation type="journal article" date="2022" name="Nat. Plants">
        <title>Genomes of leafy and leafless Platanthera orchids illuminate the evolution of mycoheterotrophy.</title>
        <authorList>
            <person name="Li M.H."/>
            <person name="Liu K.W."/>
            <person name="Li Z."/>
            <person name="Lu H.C."/>
            <person name="Ye Q.L."/>
            <person name="Zhang D."/>
            <person name="Wang J.Y."/>
            <person name="Li Y.F."/>
            <person name="Zhong Z.M."/>
            <person name="Liu X."/>
            <person name="Yu X."/>
            <person name="Liu D.K."/>
            <person name="Tu X.D."/>
            <person name="Liu B."/>
            <person name="Hao Y."/>
            <person name="Liao X.Y."/>
            <person name="Jiang Y.T."/>
            <person name="Sun W.H."/>
            <person name="Chen J."/>
            <person name="Chen Y.Q."/>
            <person name="Ai Y."/>
            <person name="Zhai J.W."/>
            <person name="Wu S.S."/>
            <person name="Zhou Z."/>
            <person name="Hsiao Y.Y."/>
            <person name="Wu W.L."/>
            <person name="Chen Y.Y."/>
            <person name="Lin Y.F."/>
            <person name="Hsu J.L."/>
            <person name="Li C.Y."/>
            <person name="Wang Z.W."/>
            <person name="Zhao X."/>
            <person name="Zhong W.Y."/>
            <person name="Ma X.K."/>
            <person name="Ma L."/>
            <person name="Huang J."/>
            <person name="Chen G.Z."/>
            <person name="Huang M.Z."/>
            <person name="Huang L."/>
            <person name="Peng D.H."/>
            <person name="Luo Y.B."/>
            <person name="Zou S.Q."/>
            <person name="Chen S.P."/>
            <person name="Lan S."/>
            <person name="Tsai W.C."/>
            <person name="Van de Peer Y."/>
            <person name="Liu Z.J."/>
        </authorList>
    </citation>
    <scope>NUCLEOTIDE SEQUENCE [LARGE SCALE GENOMIC DNA]</scope>
    <source>
        <strain evidence="5">Lor287</strain>
    </source>
</reference>
<keyword evidence="3" id="KW-0378">Hydrolase</keyword>
<dbReference type="EMBL" id="JBBWWQ010000016">
    <property type="protein sequence ID" value="KAK8925761.1"/>
    <property type="molecule type" value="Genomic_DNA"/>
</dbReference>
<keyword evidence="6" id="KW-1185">Reference proteome</keyword>
<evidence type="ECO:0000259" key="4">
    <source>
        <dbReference type="Pfam" id="PF02902"/>
    </source>
</evidence>
<organism evidence="5 6">
    <name type="scientific">Platanthera zijinensis</name>
    <dbReference type="NCBI Taxonomy" id="2320716"/>
    <lineage>
        <taxon>Eukaryota</taxon>
        <taxon>Viridiplantae</taxon>
        <taxon>Streptophyta</taxon>
        <taxon>Embryophyta</taxon>
        <taxon>Tracheophyta</taxon>
        <taxon>Spermatophyta</taxon>
        <taxon>Magnoliopsida</taxon>
        <taxon>Liliopsida</taxon>
        <taxon>Asparagales</taxon>
        <taxon>Orchidaceae</taxon>
        <taxon>Orchidoideae</taxon>
        <taxon>Orchideae</taxon>
        <taxon>Orchidinae</taxon>
        <taxon>Platanthera</taxon>
    </lineage>
</organism>
<evidence type="ECO:0000256" key="1">
    <source>
        <dbReference type="ARBA" id="ARBA00005234"/>
    </source>
</evidence>
<evidence type="ECO:0000313" key="6">
    <source>
        <dbReference type="Proteomes" id="UP001418222"/>
    </source>
</evidence>
<accession>A0AAP0B2N4</accession>
<dbReference type="InterPro" id="IPR038765">
    <property type="entry name" value="Papain-like_cys_pep_sf"/>
</dbReference>
<dbReference type="InterPro" id="IPR003653">
    <property type="entry name" value="Peptidase_C48_C"/>
</dbReference>
<evidence type="ECO:0000256" key="3">
    <source>
        <dbReference type="ARBA" id="ARBA00022801"/>
    </source>
</evidence>
<dbReference type="GO" id="GO:0006508">
    <property type="term" value="P:proteolysis"/>
    <property type="evidence" value="ECO:0007669"/>
    <property type="project" value="UniProtKB-KW"/>
</dbReference>
<dbReference type="SUPFAM" id="SSF54001">
    <property type="entry name" value="Cysteine proteinases"/>
    <property type="match status" value="1"/>
</dbReference>
<dbReference type="Gene3D" id="3.40.395.10">
    <property type="entry name" value="Adenoviral Proteinase, Chain A"/>
    <property type="match status" value="1"/>
</dbReference>
<dbReference type="GO" id="GO:0008234">
    <property type="term" value="F:cysteine-type peptidase activity"/>
    <property type="evidence" value="ECO:0007669"/>
    <property type="project" value="InterPro"/>
</dbReference>
<sequence>MHMTTMRELLNYLKEDKADVLTWDIASWPIENIENAPTQKNSFDCGVFVMRYMETVLKRSEIDWVEHKG</sequence>
<proteinExistence type="inferred from homology"/>
<evidence type="ECO:0000256" key="2">
    <source>
        <dbReference type="ARBA" id="ARBA00022670"/>
    </source>
</evidence>
<comment type="caution">
    <text evidence="5">The sequence shown here is derived from an EMBL/GenBank/DDBJ whole genome shotgun (WGS) entry which is preliminary data.</text>
</comment>
<gene>
    <name evidence="5" type="primary">ULP1B</name>
    <name evidence="5" type="ORF">KSP39_PZI018286</name>
</gene>
<keyword evidence="2 5" id="KW-0645">Protease</keyword>
<evidence type="ECO:0000313" key="5">
    <source>
        <dbReference type="EMBL" id="KAK8925761.1"/>
    </source>
</evidence>
<comment type="similarity">
    <text evidence="1">Belongs to the peptidase C48 family.</text>
</comment>
<dbReference type="Pfam" id="PF02902">
    <property type="entry name" value="Peptidase_C48"/>
    <property type="match status" value="1"/>
</dbReference>
<dbReference type="AlphaFoldDB" id="A0AAP0B2N4"/>
<dbReference type="Proteomes" id="UP001418222">
    <property type="component" value="Unassembled WGS sequence"/>
</dbReference>
<feature type="domain" description="Ubiquitin-like protease family profile" evidence="4">
    <location>
        <begin position="4"/>
        <end position="60"/>
    </location>
</feature>